<evidence type="ECO:0000313" key="1">
    <source>
        <dbReference type="EMBL" id="CAB4869787.1"/>
    </source>
</evidence>
<dbReference type="AlphaFoldDB" id="A0A6J7DGN5"/>
<dbReference type="InterPro" id="IPR021678">
    <property type="entry name" value="DUF3263"/>
</dbReference>
<organism evidence="1">
    <name type="scientific">freshwater metagenome</name>
    <dbReference type="NCBI Taxonomy" id="449393"/>
    <lineage>
        <taxon>unclassified sequences</taxon>
        <taxon>metagenomes</taxon>
        <taxon>ecological metagenomes</taxon>
    </lineage>
</organism>
<protein>
    <submittedName>
        <fullName evidence="1">Unannotated protein</fullName>
    </submittedName>
</protein>
<reference evidence="1" key="1">
    <citation type="submission" date="2020-05" db="EMBL/GenBank/DDBJ databases">
        <authorList>
            <person name="Chiriac C."/>
            <person name="Salcher M."/>
            <person name="Ghai R."/>
            <person name="Kavagutti S V."/>
        </authorList>
    </citation>
    <scope>NUCLEOTIDE SEQUENCE</scope>
</reference>
<sequence length="407" mass="44832">MHTIKLGNMANSERERTADWFRRFAHAEGAESPRYRDWALGIANDDELLALVAKLPLSKRQPVLVLTCARVAGVPLRPFETARGDFVALWPVIAKLAKTRSTQTNDPRRCTPLLIALDRIRGPIALVEVGASAGLTLFPDRYTYTWNSPGRSVTSHPADGPSTVSLVADIAGWAANPPRRPNIVHREGIDLTPLDVTKSADKDWLEALVWPEQTERLDLVRAAVGIVAKTPPTLTAGDAMAEIRAAVARARKAAPKATIVVSSPAVLVYLDPAEREKFATYCTRANVRWISLDGRRVIPRIGDAADERGIEGDFVLSLDGVPIASVDPLGRQVTVHGASGLSPEKVDVIEFERENWGPTRSKESLVRKVWNLPLVRYYQRLYGIMESAAARRYDPILVRSFAETSEL</sequence>
<dbReference type="InterPro" id="IPR011200">
    <property type="entry name" value="UCP012608"/>
</dbReference>
<dbReference type="EMBL" id="CAFBLF010000125">
    <property type="protein sequence ID" value="CAB4869787.1"/>
    <property type="molecule type" value="Genomic_DNA"/>
</dbReference>
<gene>
    <name evidence="1" type="ORF">UFOPK3339_00833</name>
</gene>
<accession>A0A6J7DGN5</accession>
<name>A0A6J7DGN5_9ZZZZ</name>
<dbReference type="Pfam" id="PF10094">
    <property type="entry name" value="DUF2332"/>
    <property type="match status" value="1"/>
</dbReference>
<proteinExistence type="predicted"/>
<dbReference type="Pfam" id="PF11662">
    <property type="entry name" value="DUF3263"/>
    <property type="match status" value="1"/>
</dbReference>